<keyword evidence="1" id="KW-1133">Transmembrane helix</keyword>
<comment type="caution">
    <text evidence="2">The sequence shown here is derived from an EMBL/GenBank/DDBJ whole genome shotgun (WGS) entry which is preliminary data.</text>
</comment>
<name>A0A0L6UU50_9BASI</name>
<reference evidence="2 3" key="1">
    <citation type="submission" date="2015-08" db="EMBL/GenBank/DDBJ databases">
        <title>Next Generation Sequencing and Analysis of the Genome of Puccinia sorghi L Schw, the Causal Agent of Maize Common Rust.</title>
        <authorList>
            <person name="Rochi L."/>
            <person name="Burguener G."/>
            <person name="Darino M."/>
            <person name="Turjanski A."/>
            <person name="Kreff E."/>
            <person name="Dieguez M.J."/>
            <person name="Sacco F."/>
        </authorList>
    </citation>
    <scope>NUCLEOTIDE SEQUENCE [LARGE SCALE GENOMIC DNA]</scope>
    <source>
        <strain evidence="2 3">RO10H11247</strain>
    </source>
</reference>
<proteinExistence type="predicted"/>
<dbReference type="Proteomes" id="UP000037035">
    <property type="component" value="Unassembled WGS sequence"/>
</dbReference>
<evidence type="ECO:0000313" key="2">
    <source>
        <dbReference type="EMBL" id="KNZ51365.1"/>
    </source>
</evidence>
<dbReference type="AlphaFoldDB" id="A0A0L6UU50"/>
<keyword evidence="1" id="KW-0472">Membrane</keyword>
<accession>A0A0L6UU50</accession>
<evidence type="ECO:0000313" key="3">
    <source>
        <dbReference type="Proteomes" id="UP000037035"/>
    </source>
</evidence>
<keyword evidence="3" id="KW-1185">Reference proteome</keyword>
<feature type="transmembrane region" description="Helical" evidence="1">
    <location>
        <begin position="160"/>
        <end position="180"/>
    </location>
</feature>
<protein>
    <submittedName>
        <fullName evidence="2">Uncharacterized protein</fullName>
    </submittedName>
</protein>
<sequence length="363" mass="41208">MLHGEMIHKIKLLNRLKTTINYAVIKEVWNIQMDSANHFIDDPNLQERLMMSNEDFNEKFSNLHLINNKGLNDKIKKFGIRKQVKYKNIQISMIRTDEIIAESLTKASPKSSILFLAKAINPSVSIAFKIASVTGSVEIIIFYFSFFAFSHVTVCVTFDYSLFSPASLFYLACCACLLLTNSQYSQSSSILSPISLLKTSASSIQPNLSVTPVGFFISFLPFFILHSSDLSLFSLLAPGTNRNVLRVLNFLMLKMNPFFYIKRESISSPTDSLRRFFLPFHRTHNYQGRTGFILTATVVSIKNMQVMHFLLIIQVSCFKLVCSSIGAELRCVLLKTCSINTKNKFQQRFSAKQNVSIAESYLN</sequence>
<evidence type="ECO:0000256" key="1">
    <source>
        <dbReference type="SAM" id="Phobius"/>
    </source>
</evidence>
<organism evidence="2 3">
    <name type="scientific">Puccinia sorghi</name>
    <dbReference type="NCBI Taxonomy" id="27349"/>
    <lineage>
        <taxon>Eukaryota</taxon>
        <taxon>Fungi</taxon>
        <taxon>Dikarya</taxon>
        <taxon>Basidiomycota</taxon>
        <taxon>Pucciniomycotina</taxon>
        <taxon>Pucciniomycetes</taxon>
        <taxon>Pucciniales</taxon>
        <taxon>Pucciniaceae</taxon>
        <taxon>Puccinia</taxon>
    </lineage>
</organism>
<dbReference type="EMBL" id="LAVV01009038">
    <property type="protein sequence ID" value="KNZ51365.1"/>
    <property type="molecule type" value="Genomic_DNA"/>
</dbReference>
<dbReference type="VEuPathDB" id="FungiDB:VP01_3983g1"/>
<feature type="transmembrane region" description="Helical" evidence="1">
    <location>
        <begin position="126"/>
        <end position="148"/>
    </location>
</feature>
<keyword evidence="1" id="KW-0812">Transmembrane</keyword>
<gene>
    <name evidence="2" type="ORF">VP01_3983g1</name>
</gene>